<comment type="similarity">
    <text evidence="1">Belongs to the 'phage' integrase family.</text>
</comment>
<dbReference type="SUPFAM" id="SSF56349">
    <property type="entry name" value="DNA breaking-rejoining enzymes"/>
    <property type="match status" value="1"/>
</dbReference>
<feature type="domain" description="Tyr recombinase" evidence="6">
    <location>
        <begin position="246"/>
        <end position="406"/>
    </location>
</feature>
<dbReference type="GO" id="GO:0015074">
    <property type="term" value="P:DNA integration"/>
    <property type="evidence" value="ECO:0007669"/>
    <property type="project" value="UniProtKB-KW"/>
</dbReference>
<dbReference type="Gene3D" id="1.10.150.130">
    <property type="match status" value="1"/>
</dbReference>
<proteinExistence type="inferred from homology"/>
<evidence type="ECO:0000256" key="4">
    <source>
        <dbReference type="ARBA" id="ARBA00023172"/>
    </source>
</evidence>
<dbReference type="InterPro" id="IPR011010">
    <property type="entry name" value="DNA_brk_join_enz"/>
</dbReference>
<evidence type="ECO:0000313" key="8">
    <source>
        <dbReference type="EMBL" id="MBA1158683.1"/>
    </source>
</evidence>
<dbReference type="PANTHER" id="PTHR30629:SF2">
    <property type="entry name" value="PROPHAGE INTEGRASE INTS-RELATED"/>
    <property type="match status" value="1"/>
</dbReference>
<dbReference type="RefSeq" id="WP_181054048.1">
    <property type="nucleotide sequence ID" value="NZ_JACDXJ010000001.1"/>
</dbReference>
<dbReference type="InterPro" id="IPR044068">
    <property type="entry name" value="CB"/>
</dbReference>
<dbReference type="Pfam" id="PF20172">
    <property type="entry name" value="DUF6538"/>
    <property type="match status" value="1"/>
</dbReference>
<organism evidence="8 9">
    <name type="scientific">Microvirga mediterraneensis</name>
    <dbReference type="NCBI Taxonomy" id="2754695"/>
    <lineage>
        <taxon>Bacteria</taxon>
        <taxon>Pseudomonadati</taxon>
        <taxon>Pseudomonadota</taxon>
        <taxon>Alphaproteobacteria</taxon>
        <taxon>Hyphomicrobiales</taxon>
        <taxon>Methylobacteriaceae</taxon>
        <taxon>Microvirga</taxon>
    </lineage>
</organism>
<dbReference type="EMBL" id="JACDXJ010000001">
    <property type="protein sequence ID" value="MBA1158683.1"/>
    <property type="molecule type" value="Genomic_DNA"/>
</dbReference>
<name>A0A838BUV7_9HYPH</name>
<dbReference type="InterPro" id="IPR013762">
    <property type="entry name" value="Integrase-like_cat_sf"/>
</dbReference>
<dbReference type="InterPro" id="IPR010998">
    <property type="entry name" value="Integrase_recombinase_N"/>
</dbReference>
<dbReference type="PROSITE" id="PS51900">
    <property type="entry name" value="CB"/>
    <property type="match status" value="1"/>
</dbReference>
<evidence type="ECO:0008006" key="10">
    <source>
        <dbReference type="Google" id="ProtNLM"/>
    </source>
</evidence>
<feature type="domain" description="Core-binding (CB)" evidence="7">
    <location>
        <begin position="140"/>
        <end position="219"/>
    </location>
</feature>
<reference evidence="8 9" key="1">
    <citation type="submission" date="2020-07" db="EMBL/GenBank/DDBJ databases">
        <title>Draft genome and description of Microvirga mediterraneensis Marseille-Q2068 sp. nov.</title>
        <authorList>
            <person name="Boxberger M."/>
        </authorList>
    </citation>
    <scope>NUCLEOTIDE SEQUENCE [LARGE SCALE GENOMIC DNA]</scope>
    <source>
        <strain evidence="8 9">Marseille-Q2068</strain>
    </source>
</reference>
<keyword evidence="3 5" id="KW-0238">DNA-binding</keyword>
<evidence type="ECO:0000256" key="3">
    <source>
        <dbReference type="ARBA" id="ARBA00023125"/>
    </source>
</evidence>
<keyword evidence="2" id="KW-0229">DNA integration</keyword>
<dbReference type="GO" id="GO:0006310">
    <property type="term" value="P:DNA recombination"/>
    <property type="evidence" value="ECO:0007669"/>
    <property type="project" value="UniProtKB-KW"/>
</dbReference>
<gene>
    <name evidence="8" type="ORF">H0S73_21500</name>
</gene>
<evidence type="ECO:0000256" key="5">
    <source>
        <dbReference type="PROSITE-ProRule" id="PRU01248"/>
    </source>
</evidence>
<keyword evidence="4" id="KW-0233">DNA recombination</keyword>
<dbReference type="AlphaFoldDB" id="A0A838BUV7"/>
<dbReference type="GO" id="GO:0003677">
    <property type="term" value="F:DNA binding"/>
    <property type="evidence" value="ECO:0007669"/>
    <property type="project" value="UniProtKB-UniRule"/>
</dbReference>
<dbReference type="PANTHER" id="PTHR30629">
    <property type="entry name" value="PROPHAGE INTEGRASE"/>
    <property type="match status" value="1"/>
</dbReference>
<evidence type="ECO:0000256" key="1">
    <source>
        <dbReference type="ARBA" id="ARBA00008857"/>
    </source>
</evidence>
<evidence type="ECO:0000259" key="7">
    <source>
        <dbReference type="PROSITE" id="PS51900"/>
    </source>
</evidence>
<evidence type="ECO:0000313" key="9">
    <source>
        <dbReference type="Proteomes" id="UP000572984"/>
    </source>
</evidence>
<dbReference type="InterPro" id="IPR050808">
    <property type="entry name" value="Phage_Integrase"/>
</dbReference>
<dbReference type="InterPro" id="IPR002104">
    <property type="entry name" value="Integrase_catalytic"/>
</dbReference>
<protein>
    <recommendedName>
        <fullName evidence="10">Site-specific recombinase XerD</fullName>
    </recommendedName>
</protein>
<sequence>MSKRSSRSFDPHDLQYLQRIGSRWYARVPVPNRLRPRLGPYLRRTLETSDLREAQRRRWDVVTWARGRFQEEAPAPEASGYAAFLSRLKVAGPAEDVNVLTGEPMTNPAVDALIDQVEAYRGPDKDERVEALQDFIAGREPVSAILASYLEANPKRSPTTAANYRKAVDLWIEKHGDRPLRGVTRRKALEWLEEVGKGKARDTVQRYATVLSHLVDWDCRMDEKPPLNPFKDLVKGLGKKHSGGRETYHPFTSGELKAVFKALDGRDDLKAAAMVSLFSGLRLSEVFQVVRMDIDGVDCYVLPDGQGKTDNAARVIPVHPRLADVVIPNGLKASAASVAFGRKLDHLKLGDGKVFHSLRKNFAGALERMGCPELTAVRLLGHSPISISYRVYSKHRDAAALREWVERVHFKLD</sequence>
<dbReference type="Gene3D" id="1.10.443.10">
    <property type="entry name" value="Intergrase catalytic core"/>
    <property type="match status" value="1"/>
</dbReference>
<accession>A0A838BUV7</accession>
<dbReference type="PROSITE" id="PS51898">
    <property type="entry name" value="TYR_RECOMBINASE"/>
    <property type="match status" value="1"/>
</dbReference>
<evidence type="ECO:0000256" key="2">
    <source>
        <dbReference type="ARBA" id="ARBA00022908"/>
    </source>
</evidence>
<keyword evidence="9" id="KW-1185">Reference proteome</keyword>
<dbReference type="Proteomes" id="UP000572984">
    <property type="component" value="Unassembled WGS sequence"/>
</dbReference>
<comment type="caution">
    <text evidence="8">The sequence shown here is derived from an EMBL/GenBank/DDBJ whole genome shotgun (WGS) entry which is preliminary data.</text>
</comment>
<evidence type="ECO:0000259" key="6">
    <source>
        <dbReference type="PROSITE" id="PS51898"/>
    </source>
</evidence>
<dbReference type="InterPro" id="IPR046668">
    <property type="entry name" value="DUF6538"/>
</dbReference>